<dbReference type="AlphaFoldDB" id="A0A6J4NMT0"/>
<accession>A0A6J4NMT0</accession>
<organism evidence="2">
    <name type="scientific">uncultured Ramlibacter sp</name>
    <dbReference type="NCBI Taxonomy" id="260755"/>
    <lineage>
        <taxon>Bacteria</taxon>
        <taxon>Pseudomonadati</taxon>
        <taxon>Pseudomonadota</taxon>
        <taxon>Betaproteobacteria</taxon>
        <taxon>Burkholderiales</taxon>
        <taxon>Comamonadaceae</taxon>
        <taxon>Ramlibacter</taxon>
        <taxon>environmental samples</taxon>
    </lineage>
</organism>
<feature type="compositionally biased region" description="Low complexity" evidence="1">
    <location>
        <begin position="26"/>
        <end position="49"/>
    </location>
</feature>
<evidence type="ECO:0000313" key="2">
    <source>
        <dbReference type="EMBL" id="CAA9388745.1"/>
    </source>
</evidence>
<reference evidence="2" key="1">
    <citation type="submission" date="2020-02" db="EMBL/GenBank/DDBJ databases">
        <authorList>
            <person name="Meier V. D."/>
        </authorList>
    </citation>
    <scope>NUCLEOTIDE SEQUENCE</scope>
    <source>
        <strain evidence="2">AVDCRST_MAG51</strain>
    </source>
</reference>
<feature type="compositionally biased region" description="Polar residues" evidence="1">
    <location>
        <begin position="274"/>
        <end position="283"/>
    </location>
</feature>
<evidence type="ECO:0000256" key="1">
    <source>
        <dbReference type="SAM" id="MobiDB-lite"/>
    </source>
</evidence>
<feature type="region of interest" description="Disordered" evidence="1">
    <location>
        <begin position="221"/>
        <end position="303"/>
    </location>
</feature>
<feature type="non-terminal residue" evidence="2">
    <location>
        <position position="303"/>
    </location>
</feature>
<feature type="non-terminal residue" evidence="2">
    <location>
        <position position="1"/>
    </location>
</feature>
<dbReference type="EMBL" id="CADCUX010000069">
    <property type="protein sequence ID" value="CAA9388745.1"/>
    <property type="molecule type" value="Genomic_DNA"/>
</dbReference>
<gene>
    <name evidence="2" type="ORF">AVDCRST_MAG51-263</name>
</gene>
<feature type="region of interest" description="Disordered" evidence="1">
    <location>
        <begin position="24"/>
        <end position="165"/>
    </location>
</feature>
<name>A0A6J4NMT0_9BURK</name>
<feature type="compositionally biased region" description="Low complexity" evidence="1">
    <location>
        <begin position="113"/>
        <end position="124"/>
    </location>
</feature>
<feature type="compositionally biased region" description="Basic and acidic residues" evidence="1">
    <location>
        <begin position="125"/>
        <end position="142"/>
    </location>
</feature>
<feature type="compositionally biased region" description="Gly residues" evidence="1">
    <location>
        <begin position="231"/>
        <end position="241"/>
    </location>
</feature>
<protein>
    <submittedName>
        <fullName evidence="2">Transcriptional regulator, LysR family</fullName>
    </submittedName>
</protein>
<sequence>GSDPGDAGICPCGGVRQLHARGGVAGPAQGLGDQAGAAARGAPAGAPAQSHHAPRHGHGRWCGLLRTHLPAAERPRRHRSQHVERAGQSQRPHPRRRGHLGGARAGDPRARRLLPPLSRDPVGPGRDRPSGGPDQRQRGLRDPRRRAAGAVAGGAPRGQHAAGDGGIARVPAAERRAEGAGGPGALAHHGELLFIAHRPTLPARVRARWRVAGNLGPLQAGAQRGERAHGRGAGRAGGLAGGAVRRCRAPGSRRAGAGAAGVDAAADPPARGLSAQSPPQCQGSRLRRVGRGPVRAASARPGL</sequence>
<feature type="compositionally biased region" description="Low complexity" evidence="1">
    <location>
        <begin position="249"/>
        <end position="272"/>
    </location>
</feature>
<proteinExistence type="predicted"/>